<comment type="caution">
    <text evidence="1">The sequence shown here is derived from an EMBL/GenBank/DDBJ whole genome shotgun (WGS) entry which is preliminary data.</text>
</comment>
<proteinExistence type="predicted"/>
<organism evidence="1 2">
    <name type="scientific">Phytophthora cactorum</name>
    <dbReference type="NCBI Taxonomy" id="29920"/>
    <lineage>
        <taxon>Eukaryota</taxon>
        <taxon>Sar</taxon>
        <taxon>Stramenopiles</taxon>
        <taxon>Oomycota</taxon>
        <taxon>Peronosporomycetes</taxon>
        <taxon>Peronosporales</taxon>
        <taxon>Peronosporaceae</taxon>
        <taxon>Phytophthora</taxon>
    </lineage>
</organism>
<keyword evidence="2" id="KW-1185">Reference proteome</keyword>
<dbReference type="OrthoDB" id="126267at2759"/>
<sequence length="121" mass="13363">MLFVGALEPSSYVFPLVPHAATSDLPGEQTYSQEETIRYWERLEEKDNEVEEPPANPAASELIPGLTIHFLSRRSAAYATASPQIAAQWISMRGAWLLDSLTKAFAYVGTTTREEQSAGKC</sequence>
<dbReference type="Proteomes" id="UP000251314">
    <property type="component" value="Unassembled WGS sequence"/>
</dbReference>
<name>A0A329STA5_9STRA</name>
<protein>
    <submittedName>
        <fullName evidence="1">Uncharacterized protein</fullName>
    </submittedName>
</protein>
<dbReference type="AlphaFoldDB" id="A0A329STA5"/>
<dbReference type="EMBL" id="MJFZ01000058">
    <property type="protein sequence ID" value="RAW39859.1"/>
    <property type="molecule type" value="Genomic_DNA"/>
</dbReference>
<reference evidence="1 2" key="1">
    <citation type="submission" date="2018-01" db="EMBL/GenBank/DDBJ databases">
        <title>Draft genome of the strawberry crown rot pathogen Phytophthora cactorum.</title>
        <authorList>
            <person name="Armitage A.D."/>
            <person name="Lysoe E."/>
            <person name="Nellist C.F."/>
            <person name="Harrison R.J."/>
            <person name="Brurberg M.B."/>
        </authorList>
    </citation>
    <scope>NUCLEOTIDE SEQUENCE [LARGE SCALE GENOMIC DNA]</scope>
    <source>
        <strain evidence="1 2">10300</strain>
    </source>
</reference>
<accession>A0A329STA5</accession>
<gene>
    <name evidence="1" type="ORF">PC110_g3960</name>
</gene>
<evidence type="ECO:0000313" key="2">
    <source>
        <dbReference type="Proteomes" id="UP000251314"/>
    </source>
</evidence>
<evidence type="ECO:0000313" key="1">
    <source>
        <dbReference type="EMBL" id="RAW39859.1"/>
    </source>
</evidence>
<dbReference type="VEuPathDB" id="FungiDB:PC110_g3960"/>